<dbReference type="Proteomes" id="UP000030003">
    <property type="component" value="Unassembled WGS sequence"/>
</dbReference>
<dbReference type="SUPFAM" id="SSF50891">
    <property type="entry name" value="Cyclophilin-like"/>
    <property type="match status" value="1"/>
</dbReference>
<evidence type="ECO:0000256" key="2">
    <source>
        <dbReference type="ARBA" id="ARBA00022801"/>
    </source>
</evidence>
<dbReference type="PANTHER" id="PTHR43309:SF3">
    <property type="entry name" value="5-OXOPROLINASE SUBUNIT C"/>
    <property type="match status" value="1"/>
</dbReference>
<evidence type="ECO:0000259" key="4">
    <source>
        <dbReference type="SMART" id="SM00797"/>
    </source>
</evidence>
<dbReference type="GO" id="GO:0005524">
    <property type="term" value="F:ATP binding"/>
    <property type="evidence" value="ECO:0007669"/>
    <property type="project" value="UniProtKB-KW"/>
</dbReference>
<keyword evidence="2" id="KW-0378">Hydrolase</keyword>
<dbReference type="InterPro" id="IPR003778">
    <property type="entry name" value="CT_A_B"/>
</dbReference>
<dbReference type="eggNOG" id="COG1984">
    <property type="taxonomic scope" value="Bacteria"/>
</dbReference>
<dbReference type="OrthoDB" id="9768696at2"/>
<evidence type="ECO:0000256" key="1">
    <source>
        <dbReference type="ARBA" id="ARBA00022741"/>
    </source>
</evidence>
<dbReference type="EMBL" id="AVBH01000006">
    <property type="protein sequence ID" value="KGO99696.1"/>
    <property type="molecule type" value="Genomic_DNA"/>
</dbReference>
<dbReference type="RefSeq" id="WP_036135825.1">
    <property type="nucleotide sequence ID" value="NZ_AUHT01000006.1"/>
</dbReference>
<proteinExistence type="predicted"/>
<evidence type="ECO:0000313" key="5">
    <source>
        <dbReference type="EMBL" id="KGO99696.1"/>
    </source>
</evidence>
<accession>A0A0A0MC48</accession>
<organism evidence="5 6">
    <name type="scientific">Lysobacter defluvii IMMIB APB-9 = DSM 18482</name>
    <dbReference type="NCBI Taxonomy" id="1385515"/>
    <lineage>
        <taxon>Bacteria</taxon>
        <taxon>Pseudomonadati</taxon>
        <taxon>Pseudomonadota</taxon>
        <taxon>Gammaproteobacteria</taxon>
        <taxon>Lysobacterales</taxon>
        <taxon>Lysobacteraceae</taxon>
        <taxon>Novilysobacter</taxon>
    </lineage>
</organism>
<dbReference type="STRING" id="1385515.GCA_000423325_01026"/>
<gene>
    <name evidence="5" type="ORF">N791_02330</name>
</gene>
<keyword evidence="3" id="KW-0067">ATP-binding</keyword>
<protein>
    <recommendedName>
        <fullName evidence="4">Carboxyltransferase domain-containing protein</fullName>
    </recommendedName>
</protein>
<dbReference type="PANTHER" id="PTHR43309">
    <property type="entry name" value="5-OXOPROLINASE SUBUNIT C"/>
    <property type="match status" value="1"/>
</dbReference>
<dbReference type="InterPro" id="IPR052708">
    <property type="entry name" value="PxpC"/>
</dbReference>
<dbReference type="AlphaFoldDB" id="A0A0A0MC48"/>
<feature type="domain" description="Carboxyltransferase" evidence="4">
    <location>
        <begin position="24"/>
        <end position="307"/>
    </location>
</feature>
<keyword evidence="1" id="KW-0547">Nucleotide-binding</keyword>
<keyword evidence="6" id="KW-1185">Reference proteome</keyword>
<dbReference type="SMART" id="SM00797">
    <property type="entry name" value="AHS2"/>
    <property type="match status" value="1"/>
</dbReference>
<dbReference type="GO" id="GO:0016787">
    <property type="term" value="F:hydrolase activity"/>
    <property type="evidence" value="ECO:0007669"/>
    <property type="project" value="UniProtKB-KW"/>
</dbReference>
<sequence>MSIEVLAPGPLTTVQDLGRRGHRHVGVPLAGALDPGAAMVANWLVGNDGGAALLEFTLAGPALRFDRPARMALTGATAEAWFTASDGTRDRVPHGRPVTLPAGDLQVSGIRSGARGLLAVGGGVDVPVVLGSRATDLRGGFGGMHGRALRRGDRLALLDPPPLDVAATTAPGWWVDPHAREPHAAPIRFVPAPGTDRALLRGFSSGYWHVATDSNRQGVRLQGHALGSPAAAGASAPVAPGTIQLPPDGQPIVLLADAQTMGGYQRLGHVASTDLHRLAQAAPGTTLRFRPCTASHARRLAAAASARLARLRLALETRP</sequence>
<dbReference type="Pfam" id="PF02626">
    <property type="entry name" value="CT_A_B"/>
    <property type="match status" value="1"/>
</dbReference>
<evidence type="ECO:0000256" key="3">
    <source>
        <dbReference type="ARBA" id="ARBA00022840"/>
    </source>
</evidence>
<reference evidence="5 6" key="1">
    <citation type="submission" date="2013-08" db="EMBL/GenBank/DDBJ databases">
        <title>Genomic analysis of Lysobacter defluvii.</title>
        <authorList>
            <person name="Wang Q."/>
            <person name="Wang G."/>
        </authorList>
    </citation>
    <scope>NUCLEOTIDE SEQUENCE [LARGE SCALE GENOMIC DNA]</scope>
    <source>
        <strain evidence="5 6">IMMIB APB-9</strain>
    </source>
</reference>
<name>A0A0A0MC48_9GAMM</name>
<comment type="caution">
    <text evidence="5">The sequence shown here is derived from an EMBL/GenBank/DDBJ whole genome shotgun (WGS) entry which is preliminary data.</text>
</comment>
<dbReference type="InterPro" id="IPR029000">
    <property type="entry name" value="Cyclophilin-like_dom_sf"/>
</dbReference>
<evidence type="ECO:0000313" key="6">
    <source>
        <dbReference type="Proteomes" id="UP000030003"/>
    </source>
</evidence>
<dbReference type="Gene3D" id="2.40.100.10">
    <property type="entry name" value="Cyclophilin-like"/>
    <property type="match status" value="1"/>
</dbReference>